<dbReference type="PROSITE" id="PS00152">
    <property type="entry name" value="ATPASE_ALPHA_BETA"/>
    <property type="match status" value="1"/>
</dbReference>
<keyword evidence="7 14" id="KW-0067">ATP-binding</keyword>
<dbReference type="SUPFAM" id="SSF52540">
    <property type="entry name" value="P-loop containing nucleoside triphosphate hydrolases"/>
    <property type="match status" value="1"/>
</dbReference>
<dbReference type="SUPFAM" id="SSF47917">
    <property type="entry name" value="C-terminal domain of alpha and beta subunits of F1 ATP synthase"/>
    <property type="match status" value="1"/>
</dbReference>
<keyword evidence="12 14" id="KW-0066">ATP synthesis</keyword>
<evidence type="ECO:0000256" key="12">
    <source>
        <dbReference type="ARBA" id="ARBA00023310"/>
    </source>
</evidence>
<dbReference type="AlphaFoldDB" id="A0A840TZF4"/>
<gene>
    <name evidence="14" type="primary">atpA</name>
    <name evidence="18" type="ORF">HNQ92_003157</name>
</gene>
<dbReference type="GO" id="GO:0005886">
    <property type="term" value="C:plasma membrane"/>
    <property type="evidence" value="ECO:0007669"/>
    <property type="project" value="UniProtKB-SubCell"/>
</dbReference>
<evidence type="ECO:0000256" key="7">
    <source>
        <dbReference type="ARBA" id="ARBA00022840"/>
    </source>
</evidence>
<evidence type="ECO:0000259" key="15">
    <source>
        <dbReference type="Pfam" id="PF00006"/>
    </source>
</evidence>
<keyword evidence="4 14" id="KW-0813">Transport</keyword>
<keyword evidence="6 14" id="KW-0375">Hydrogen ion transport</keyword>
<dbReference type="GO" id="GO:0005524">
    <property type="term" value="F:ATP binding"/>
    <property type="evidence" value="ECO:0007669"/>
    <property type="project" value="UniProtKB-UniRule"/>
</dbReference>
<evidence type="ECO:0000313" key="18">
    <source>
        <dbReference type="EMBL" id="MBB5285009.1"/>
    </source>
</evidence>
<feature type="domain" description="ATPase F1/V1/A1 complex alpha/beta subunit N-terminal" evidence="17">
    <location>
        <begin position="31"/>
        <end position="97"/>
    </location>
</feature>
<keyword evidence="11 14" id="KW-0139">CF(1)</keyword>
<dbReference type="FunFam" id="3.40.50.300:FF:000002">
    <property type="entry name" value="ATP synthase subunit alpha"/>
    <property type="match status" value="1"/>
</dbReference>
<dbReference type="NCBIfam" id="TIGR00962">
    <property type="entry name" value="atpA"/>
    <property type="match status" value="1"/>
</dbReference>
<keyword evidence="5 14" id="KW-0547">Nucleotide-binding</keyword>
<evidence type="ECO:0000256" key="13">
    <source>
        <dbReference type="ARBA" id="ARBA00026013"/>
    </source>
</evidence>
<keyword evidence="19" id="KW-1185">Reference proteome</keyword>
<evidence type="ECO:0000256" key="2">
    <source>
        <dbReference type="ARBA" id="ARBA00004370"/>
    </source>
</evidence>
<dbReference type="InterPro" id="IPR036121">
    <property type="entry name" value="ATPase_F1/V1/A1_a/bsu_N_sf"/>
</dbReference>
<dbReference type="CDD" id="cd18113">
    <property type="entry name" value="ATP-synt_F1_alpha_C"/>
    <property type="match status" value="1"/>
</dbReference>
<evidence type="ECO:0000256" key="14">
    <source>
        <dbReference type="HAMAP-Rule" id="MF_01346"/>
    </source>
</evidence>
<dbReference type="Gene3D" id="2.40.30.20">
    <property type="match status" value="1"/>
</dbReference>
<dbReference type="InterPro" id="IPR000793">
    <property type="entry name" value="ATP_synth_asu_C"/>
</dbReference>
<dbReference type="InterPro" id="IPR023366">
    <property type="entry name" value="ATP_synth_asu-like_sf"/>
</dbReference>
<dbReference type="InterPro" id="IPR027417">
    <property type="entry name" value="P-loop_NTPase"/>
</dbReference>
<dbReference type="Pfam" id="PF00306">
    <property type="entry name" value="ATP-synt_ab_C"/>
    <property type="match status" value="1"/>
</dbReference>
<evidence type="ECO:0000259" key="16">
    <source>
        <dbReference type="Pfam" id="PF00306"/>
    </source>
</evidence>
<name>A0A840TZF4_9BACT</name>
<keyword evidence="10 14" id="KW-0472">Membrane</keyword>
<comment type="function">
    <text evidence="1 14">Produces ATP from ADP in the presence of a proton gradient across the membrane. The alpha chain is a regulatory subunit.</text>
</comment>
<dbReference type="GO" id="GO:0046933">
    <property type="term" value="F:proton-transporting ATP synthase activity, rotational mechanism"/>
    <property type="evidence" value="ECO:0007669"/>
    <property type="project" value="UniProtKB-UniRule"/>
</dbReference>
<keyword evidence="9 14" id="KW-0406">Ion transport</keyword>
<dbReference type="CDD" id="cd18116">
    <property type="entry name" value="ATP-synt_F1_alpha_N"/>
    <property type="match status" value="1"/>
</dbReference>
<dbReference type="InterPro" id="IPR017710">
    <property type="entry name" value="Alt_ATP_synth_F1_asu"/>
</dbReference>
<comment type="subunit">
    <text evidence="13">F-type ATPases have 2 components, CF(1) - the catalytic core - and CF(0) - the membrane proton channel. CF(1) has five subunits: alpha(3), beta(3), gamma(1), delta(1), epsilon(1). CF(0) has four main subunits: a(1), b(1), b'(1) and c(9-12).</text>
</comment>
<dbReference type="Pfam" id="PF02874">
    <property type="entry name" value="ATP-synt_ab_N"/>
    <property type="match status" value="1"/>
</dbReference>
<dbReference type="InterPro" id="IPR004100">
    <property type="entry name" value="ATPase_F1/V1/A1_a/bsu_N"/>
</dbReference>
<evidence type="ECO:0000259" key="17">
    <source>
        <dbReference type="Pfam" id="PF02874"/>
    </source>
</evidence>
<comment type="caution">
    <text evidence="18">The sequence shown here is derived from an EMBL/GenBank/DDBJ whole genome shotgun (WGS) entry which is preliminary data.</text>
</comment>
<protein>
    <recommendedName>
        <fullName evidence="14">ATP synthase subunit alpha</fullName>
        <ecNumber evidence="14">7.1.2.2</ecNumber>
    </recommendedName>
    <alternativeName>
        <fullName evidence="14">ATP synthase F1 sector subunit alpha</fullName>
    </alternativeName>
    <alternativeName>
        <fullName evidence="14">F-ATPase subunit alpha</fullName>
    </alternativeName>
</protein>
<comment type="catalytic activity">
    <reaction evidence="14">
        <text>ATP + H2O + 4 H(+)(in) = ADP + phosphate + 5 H(+)(out)</text>
        <dbReference type="Rhea" id="RHEA:57720"/>
        <dbReference type="ChEBI" id="CHEBI:15377"/>
        <dbReference type="ChEBI" id="CHEBI:15378"/>
        <dbReference type="ChEBI" id="CHEBI:30616"/>
        <dbReference type="ChEBI" id="CHEBI:43474"/>
        <dbReference type="ChEBI" id="CHEBI:456216"/>
        <dbReference type="EC" id="7.1.2.2"/>
    </reaction>
</comment>
<dbReference type="Proteomes" id="UP000557307">
    <property type="component" value="Unassembled WGS sequence"/>
</dbReference>
<sequence length="510" mass="55519">MAPTSLLHTLDKTFAEVEQRRATYQPTLALREVGVVQSVSAGIAKVTGLPNVGYEELLRFRGNLYGIAFNVDAHEIGVVLLCDDALLKAGDEVERTGRVMDVPVGYALLGRVVSPLGEPLDGKSTLVGTERYPVERPATAIMDRAAVSTPLQTGLKVVDALIPVGRGQRELILGDRQTGKTALALDAIINQRDQDVICIYCAIGQRASSVANVIARLEEKEAMDYTVVVVAEGNTSPGLQFIAPYAATSIAEFFMERGRDVLIVYDDLTNHARAYRELSLLLRRPPGREAFPGDIFYIHSRLLERSTHLSEELGGGSLTALPIVETEAQNMSAYIPTNIISITDGQIYLSPTLFSLGVLPAVDVGKSVSRVGGKAQLSAYRAVAGSLKLAYAQFEELESFARFGARLDEATTQTLDYGQRIRACLVQPELRPLSVPEQIVVLVALTSGLLTQVPLEQIPTAEAQLHQLAREDLKASLMERLYWAQPLSDEDRQTITAAAREVLTDFTKDS</sequence>
<dbReference type="InterPro" id="IPR005294">
    <property type="entry name" value="ATP_synth_F1_asu"/>
</dbReference>
<dbReference type="EC" id="7.1.2.2" evidence="14"/>
<dbReference type="PANTHER" id="PTHR48082">
    <property type="entry name" value="ATP SYNTHASE SUBUNIT ALPHA, MITOCHONDRIAL"/>
    <property type="match status" value="1"/>
</dbReference>
<comment type="similarity">
    <text evidence="3 14">Belongs to the ATPase alpha/beta chains family.</text>
</comment>
<evidence type="ECO:0000256" key="8">
    <source>
        <dbReference type="ARBA" id="ARBA00022967"/>
    </source>
</evidence>
<dbReference type="Gene3D" id="3.40.50.300">
    <property type="entry name" value="P-loop containing nucleotide triphosphate hydrolases"/>
    <property type="match status" value="1"/>
</dbReference>
<dbReference type="InterPro" id="IPR020003">
    <property type="entry name" value="ATPase_a/bsu_AS"/>
</dbReference>
<dbReference type="NCBIfam" id="NF009884">
    <property type="entry name" value="PRK13343.1"/>
    <property type="match status" value="1"/>
</dbReference>
<evidence type="ECO:0000256" key="11">
    <source>
        <dbReference type="ARBA" id="ARBA00023196"/>
    </source>
</evidence>
<comment type="subcellular location">
    <subcellularLocation>
        <location evidence="14">Cell membrane</location>
        <topology evidence="14">Peripheral membrane protein</topology>
    </subcellularLocation>
    <subcellularLocation>
        <location evidence="2">Membrane</location>
    </subcellularLocation>
</comment>
<feature type="domain" description="ATPase F1/V1/A1 complex alpha/beta subunit nucleotide-binding" evidence="15">
    <location>
        <begin position="154"/>
        <end position="369"/>
    </location>
</feature>
<dbReference type="GO" id="GO:0045259">
    <property type="term" value="C:proton-transporting ATP synthase complex"/>
    <property type="evidence" value="ECO:0007669"/>
    <property type="project" value="UniProtKB-KW"/>
</dbReference>
<proteinExistence type="inferred from homology"/>
<reference evidence="18 19" key="1">
    <citation type="submission" date="2020-08" db="EMBL/GenBank/DDBJ databases">
        <title>Genomic Encyclopedia of Type Strains, Phase IV (KMG-IV): sequencing the most valuable type-strain genomes for metagenomic binning, comparative biology and taxonomic classification.</title>
        <authorList>
            <person name="Goeker M."/>
        </authorList>
    </citation>
    <scope>NUCLEOTIDE SEQUENCE [LARGE SCALE GENOMIC DNA]</scope>
    <source>
        <strain evidence="18 19">DSM 105074</strain>
    </source>
</reference>
<evidence type="ECO:0000256" key="9">
    <source>
        <dbReference type="ARBA" id="ARBA00023065"/>
    </source>
</evidence>
<evidence type="ECO:0000313" key="19">
    <source>
        <dbReference type="Proteomes" id="UP000557307"/>
    </source>
</evidence>
<evidence type="ECO:0000256" key="1">
    <source>
        <dbReference type="ARBA" id="ARBA00003784"/>
    </source>
</evidence>
<evidence type="ECO:0000256" key="4">
    <source>
        <dbReference type="ARBA" id="ARBA00022448"/>
    </source>
</evidence>
<accession>A0A840TZF4</accession>
<dbReference type="RefSeq" id="WP_184174948.1">
    <property type="nucleotide sequence ID" value="NZ_JACHGF010000004.1"/>
</dbReference>
<evidence type="ECO:0000256" key="6">
    <source>
        <dbReference type="ARBA" id="ARBA00022781"/>
    </source>
</evidence>
<dbReference type="InterPro" id="IPR000194">
    <property type="entry name" value="ATPase_F1/V1/A1_a/bsu_nucl-bd"/>
</dbReference>
<dbReference type="NCBIfam" id="TIGR03324">
    <property type="entry name" value="alt_F1F0_F1_al"/>
    <property type="match status" value="1"/>
</dbReference>
<keyword evidence="14" id="KW-1003">Cell membrane</keyword>
<keyword evidence="8 14" id="KW-1278">Translocase</keyword>
<feature type="binding site" evidence="14">
    <location>
        <begin position="174"/>
        <end position="181"/>
    </location>
    <ligand>
        <name>ATP</name>
        <dbReference type="ChEBI" id="CHEBI:30616"/>
    </ligand>
</feature>
<dbReference type="HAMAP" id="MF_01346">
    <property type="entry name" value="ATP_synth_alpha_bact"/>
    <property type="match status" value="1"/>
</dbReference>
<dbReference type="Pfam" id="PF00006">
    <property type="entry name" value="ATP-synt_ab"/>
    <property type="match status" value="1"/>
</dbReference>
<dbReference type="SUPFAM" id="SSF50615">
    <property type="entry name" value="N-terminal domain of alpha and beta subunits of F1 ATP synthase"/>
    <property type="match status" value="1"/>
</dbReference>
<organism evidence="18 19">
    <name type="scientific">Rhabdobacter roseus</name>
    <dbReference type="NCBI Taxonomy" id="1655419"/>
    <lineage>
        <taxon>Bacteria</taxon>
        <taxon>Pseudomonadati</taxon>
        <taxon>Bacteroidota</taxon>
        <taxon>Cytophagia</taxon>
        <taxon>Cytophagales</taxon>
        <taxon>Cytophagaceae</taxon>
        <taxon>Rhabdobacter</taxon>
    </lineage>
</organism>
<evidence type="ECO:0000256" key="5">
    <source>
        <dbReference type="ARBA" id="ARBA00022741"/>
    </source>
</evidence>
<dbReference type="Gene3D" id="1.20.150.20">
    <property type="entry name" value="ATP synthase alpha/beta chain, C-terminal domain"/>
    <property type="match status" value="1"/>
</dbReference>
<evidence type="ECO:0000256" key="3">
    <source>
        <dbReference type="ARBA" id="ARBA00008936"/>
    </source>
</evidence>
<dbReference type="InterPro" id="IPR038376">
    <property type="entry name" value="ATP_synth_asu_C_sf"/>
</dbReference>
<dbReference type="EMBL" id="JACHGF010000004">
    <property type="protein sequence ID" value="MBB5285009.1"/>
    <property type="molecule type" value="Genomic_DNA"/>
</dbReference>
<dbReference type="PANTHER" id="PTHR48082:SF2">
    <property type="entry name" value="ATP SYNTHASE SUBUNIT ALPHA, MITOCHONDRIAL"/>
    <property type="match status" value="1"/>
</dbReference>
<feature type="site" description="Required for activity" evidence="14">
    <location>
        <position position="367"/>
    </location>
</feature>
<dbReference type="InterPro" id="IPR033732">
    <property type="entry name" value="ATP_synth_F1_a_nt-bd_dom"/>
</dbReference>
<evidence type="ECO:0000256" key="10">
    <source>
        <dbReference type="ARBA" id="ARBA00023136"/>
    </source>
</evidence>
<dbReference type="GO" id="GO:0043531">
    <property type="term" value="F:ADP binding"/>
    <property type="evidence" value="ECO:0007669"/>
    <property type="project" value="TreeGrafter"/>
</dbReference>
<dbReference type="CDD" id="cd01132">
    <property type="entry name" value="F1-ATPase_alpha_CD"/>
    <property type="match status" value="1"/>
</dbReference>
<feature type="domain" description="ATP synthase alpha subunit C-terminal" evidence="16">
    <location>
        <begin position="376"/>
        <end position="501"/>
    </location>
</feature>